<comment type="similarity">
    <text evidence="1">Belongs to the peptidase C40 family.</text>
</comment>
<dbReference type="Pfam" id="PF12912">
    <property type="entry name" value="N_NLPC_P60"/>
    <property type="match status" value="1"/>
</dbReference>
<dbReference type="Proteomes" id="UP000295506">
    <property type="component" value="Unassembled WGS sequence"/>
</dbReference>
<evidence type="ECO:0000259" key="7">
    <source>
        <dbReference type="Pfam" id="PF12913"/>
    </source>
</evidence>
<dbReference type="GO" id="GO:0006508">
    <property type="term" value="P:proteolysis"/>
    <property type="evidence" value="ECO:0007669"/>
    <property type="project" value="UniProtKB-KW"/>
</dbReference>
<dbReference type="KEGG" id="dej:AWY79_03725"/>
<dbReference type="InterPro" id="IPR039439">
    <property type="entry name" value="SH3b1_dom"/>
</dbReference>
<evidence type="ECO:0000259" key="5">
    <source>
        <dbReference type="Pfam" id="PF00877"/>
    </source>
</evidence>
<keyword evidence="11" id="KW-1185">Reference proteome</keyword>
<dbReference type="InterPro" id="IPR025606">
    <property type="entry name" value="NLPC/P60_N_dom"/>
</dbReference>
<dbReference type="InterPro" id="IPR038765">
    <property type="entry name" value="Papain-like_cys_pep_sf"/>
</dbReference>
<evidence type="ECO:0000259" key="6">
    <source>
        <dbReference type="Pfam" id="PF12912"/>
    </source>
</evidence>
<proteinExistence type="inferred from homology"/>
<dbReference type="Pfam" id="PF12914">
    <property type="entry name" value="SH3_7"/>
    <property type="match status" value="1"/>
</dbReference>
<dbReference type="PROSITE" id="PS51257">
    <property type="entry name" value="PROKAR_LIPOPROTEIN"/>
    <property type="match status" value="1"/>
</dbReference>
<dbReference type="Pfam" id="PF12913">
    <property type="entry name" value="SH3_6"/>
    <property type="match status" value="1"/>
</dbReference>
<evidence type="ECO:0000313" key="10">
    <source>
        <dbReference type="EMBL" id="TDT82007.1"/>
    </source>
</evidence>
<keyword evidence="4" id="KW-0788">Thiol protease</keyword>
<evidence type="ECO:0000313" key="11">
    <source>
        <dbReference type="Proteomes" id="UP000055611"/>
    </source>
</evidence>
<keyword evidence="3 9" id="KW-0378">Hydrolase</keyword>
<evidence type="ECO:0000256" key="2">
    <source>
        <dbReference type="ARBA" id="ARBA00022670"/>
    </source>
</evidence>
<feature type="domain" description="NlpC/P60" evidence="5">
    <location>
        <begin position="297"/>
        <end position="377"/>
    </location>
</feature>
<dbReference type="EMBL" id="CP014206">
    <property type="protein sequence ID" value="AMK10288.1"/>
    <property type="molecule type" value="Genomic_DNA"/>
</dbReference>
<evidence type="ECO:0000256" key="3">
    <source>
        <dbReference type="ARBA" id="ARBA00022801"/>
    </source>
</evidence>
<evidence type="ECO:0000259" key="8">
    <source>
        <dbReference type="Pfam" id="PF12914"/>
    </source>
</evidence>
<dbReference type="EMBL" id="SOBK01000018">
    <property type="protein sequence ID" value="TDT82007.1"/>
    <property type="molecule type" value="Genomic_DNA"/>
</dbReference>
<dbReference type="OrthoDB" id="9799970at2"/>
<feature type="domain" description="SH3b1" evidence="7">
    <location>
        <begin position="141"/>
        <end position="193"/>
    </location>
</feature>
<dbReference type="PIRSF" id="PIRSF019015">
    <property type="entry name" value="P60_peptidase_YkfC"/>
    <property type="match status" value="1"/>
</dbReference>
<organism evidence="10 12">
    <name type="scientific">Pseudodesulfovibrio indicus</name>
    <dbReference type="NCBI Taxonomy" id="1716143"/>
    <lineage>
        <taxon>Bacteria</taxon>
        <taxon>Pseudomonadati</taxon>
        <taxon>Thermodesulfobacteriota</taxon>
        <taxon>Desulfovibrionia</taxon>
        <taxon>Desulfovibrionales</taxon>
        <taxon>Desulfovibrionaceae</taxon>
    </lineage>
</organism>
<sequence>MNRVLPVLLLALVLIGAGCARRSAGPAELVPLAQDAGAYHGLADDARLMDEGRQAVAWEAFLQRLFDPWERAGAETPADDAFWGLKAFAGKRLFGENSLPGDPAWLDAMAVASRVDDYPSLNRRAIAVVDTSMRALPSIRPVFYDPALPGEGFPFDYMQNSLVLAGTPLLAVHESADKAWVLVESRFTYGWVPATDLAWVDDEFAHAYRSGLYAAVTRDRVPVVDEGGVFRFEASIGSLLPLAGEGSEGGWTVLVAARGADGEAVLRRARIPSDDAEIAPVPATAGNFARLADRMLGQPYGWGGLYRNRDCSATTMDLMAAFGIFLPRNSSQQAKVGWVVPLEGEDDTAKKARLLAEGVPFLTLVRKPGHIMLYIGRTSGPSGDEPVVLHTIWGLRTKVGDAVGRAVIGRTVITTLEPGADLETLDRPDGVLINAVRSFNTLP</sequence>
<dbReference type="InterPro" id="IPR026864">
    <property type="entry name" value="SH3b2-type_SH3"/>
</dbReference>
<evidence type="ECO:0000256" key="4">
    <source>
        <dbReference type="ARBA" id="ARBA00022807"/>
    </source>
</evidence>
<name>A0A126QKV1_9BACT</name>
<dbReference type="RefSeq" id="WP_066800456.1">
    <property type="nucleotide sequence ID" value="NZ_CP014206.1"/>
</dbReference>
<feature type="domain" description="NLPC/P60 N-terminal" evidence="6">
    <location>
        <begin position="9"/>
        <end position="118"/>
    </location>
</feature>
<reference evidence="10 12" key="2">
    <citation type="submission" date="2019-03" db="EMBL/GenBank/DDBJ databases">
        <title>Genomic Encyclopedia of Type Strains, Phase IV (KMG-IV): sequencing the most valuable type-strain genomes for metagenomic binning, comparative biology and taxonomic classification.</title>
        <authorList>
            <person name="Goeker M."/>
        </authorList>
    </citation>
    <scope>NUCLEOTIDE SEQUENCE [LARGE SCALE GENOMIC DNA]</scope>
    <source>
        <strain evidence="10 12">DSM 101483</strain>
    </source>
</reference>
<dbReference type="AlphaFoldDB" id="A0A126QKV1"/>
<dbReference type="GO" id="GO:0008234">
    <property type="term" value="F:cysteine-type peptidase activity"/>
    <property type="evidence" value="ECO:0007669"/>
    <property type="project" value="UniProtKB-KW"/>
</dbReference>
<dbReference type="Proteomes" id="UP000055611">
    <property type="component" value="Chromosome"/>
</dbReference>
<keyword evidence="2" id="KW-0645">Protease</keyword>
<dbReference type="InterPro" id="IPR000064">
    <property type="entry name" value="NLP_P60_dom"/>
</dbReference>
<evidence type="ECO:0000256" key="1">
    <source>
        <dbReference type="ARBA" id="ARBA00007074"/>
    </source>
</evidence>
<dbReference type="Gene3D" id="3.90.1720.10">
    <property type="entry name" value="endopeptidase domain like (from Nostoc punctiforme)"/>
    <property type="match status" value="1"/>
</dbReference>
<dbReference type="SUPFAM" id="SSF54001">
    <property type="entry name" value="Cysteine proteinases"/>
    <property type="match status" value="1"/>
</dbReference>
<evidence type="ECO:0000313" key="12">
    <source>
        <dbReference type="Proteomes" id="UP000295506"/>
    </source>
</evidence>
<gene>
    <name evidence="9" type="ORF">AWY79_03725</name>
    <name evidence="10" type="ORF">EDC59_11826</name>
</gene>
<evidence type="ECO:0000313" key="9">
    <source>
        <dbReference type="EMBL" id="AMK10288.1"/>
    </source>
</evidence>
<feature type="domain" description="SH3b2-type SH3" evidence="8">
    <location>
        <begin position="201"/>
        <end position="245"/>
    </location>
</feature>
<accession>A0A126QKV1</accession>
<protein>
    <submittedName>
        <fullName evidence="9">Glycoside hydrolase</fullName>
    </submittedName>
    <submittedName>
        <fullName evidence="10">NlpC/P60 family protein</fullName>
    </submittedName>
</protein>
<dbReference type="Pfam" id="PF00877">
    <property type="entry name" value="NLPC_P60"/>
    <property type="match status" value="1"/>
</dbReference>
<reference evidence="9 11" key="1">
    <citation type="journal article" date="2016" name="Front. Microbiol.">
        <title>Genome Sequence of the Piezophilic, Mesophilic Sulfate-Reducing Bacterium Desulfovibrio indicus J2T.</title>
        <authorList>
            <person name="Cao J."/>
            <person name="Maignien L."/>
            <person name="Shao Z."/>
            <person name="Alain K."/>
            <person name="Jebbar M."/>
        </authorList>
    </citation>
    <scope>NUCLEOTIDE SEQUENCE [LARGE SCALE GENOMIC DNA]</scope>
    <source>
        <strain evidence="9 11">J2</strain>
    </source>
</reference>
<dbReference type="InterPro" id="IPR027017">
    <property type="entry name" value="P60_peptidase_YkfC"/>
</dbReference>